<feature type="coiled-coil region" evidence="1">
    <location>
        <begin position="10"/>
        <end position="60"/>
    </location>
</feature>
<dbReference type="Proteomes" id="UP000178558">
    <property type="component" value="Unassembled WGS sequence"/>
</dbReference>
<evidence type="ECO:0000313" key="3">
    <source>
        <dbReference type="Proteomes" id="UP000178558"/>
    </source>
</evidence>
<proteinExistence type="predicted"/>
<reference evidence="2 3" key="1">
    <citation type="journal article" date="2016" name="Nat. Commun.">
        <title>Thousands of microbial genomes shed light on interconnected biogeochemical processes in an aquifer system.</title>
        <authorList>
            <person name="Anantharaman K."/>
            <person name="Brown C.T."/>
            <person name="Hug L.A."/>
            <person name="Sharon I."/>
            <person name="Castelle C.J."/>
            <person name="Probst A.J."/>
            <person name="Thomas B.C."/>
            <person name="Singh A."/>
            <person name="Wilkins M.J."/>
            <person name="Karaoz U."/>
            <person name="Brodie E.L."/>
            <person name="Williams K.H."/>
            <person name="Hubbard S.S."/>
            <person name="Banfield J.F."/>
        </authorList>
    </citation>
    <scope>NUCLEOTIDE SEQUENCE [LARGE SCALE GENOMIC DNA]</scope>
</reference>
<accession>A0A1F7J4Z5</accession>
<name>A0A1F7J4Z5_9BACT</name>
<protein>
    <submittedName>
        <fullName evidence="2">Uncharacterized protein</fullName>
    </submittedName>
</protein>
<evidence type="ECO:0000313" key="2">
    <source>
        <dbReference type="EMBL" id="OGK50663.1"/>
    </source>
</evidence>
<sequence>MVTSDPGIFVKQIKGALQRKLRKINEAHEKANTFGNNTHKREERRAIEETASAIEQIESLANVNLKNSSYELSQETTSSIPRLVFYKKTGRVEYFSEDQKLSSATFAKNTSEGKVLQHLAYNSDTAFMTSDLLKYLNDPRQGADFPDPKKRVNDVVKVIRKKLSPRVVKTTTNGYMIECKVILV</sequence>
<comment type="caution">
    <text evidence="2">The sequence shown here is derived from an EMBL/GenBank/DDBJ whole genome shotgun (WGS) entry which is preliminary data.</text>
</comment>
<evidence type="ECO:0000256" key="1">
    <source>
        <dbReference type="SAM" id="Coils"/>
    </source>
</evidence>
<dbReference type="EMBL" id="MGAQ01000014">
    <property type="protein sequence ID" value="OGK50663.1"/>
    <property type="molecule type" value="Genomic_DNA"/>
</dbReference>
<keyword evidence="1" id="KW-0175">Coiled coil</keyword>
<dbReference type="AlphaFoldDB" id="A0A1F7J4Z5"/>
<gene>
    <name evidence="2" type="ORF">A3B50_00600</name>
</gene>
<organism evidence="2 3">
    <name type="scientific">Candidatus Roizmanbacteria bacterium RIFCSPLOWO2_01_FULL_40_42</name>
    <dbReference type="NCBI Taxonomy" id="1802066"/>
    <lineage>
        <taxon>Bacteria</taxon>
        <taxon>Candidatus Roizmaniibacteriota</taxon>
    </lineage>
</organism>